<protein>
    <recommendedName>
        <fullName evidence="2">F-box domain-containing protein</fullName>
    </recommendedName>
</protein>
<feature type="domain" description="F-box" evidence="2">
    <location>
        <begin position="16"/>
        <end position="56"/>
    </location>
</feature>
<dbReference type="RefSeq" id="XP_021726828.1">
    <property type="nucleotide sequence ID" value="XM_021871136.1"/>
</dbReference>
<dbReference type="OMA" id="WLIVCDD"/>
<dbReference type="InterPro" id="IPR050942">
    <property type="entry name" value="F-box_BR-signaling"/>
</dbReference>
<evidence type="ECO:0000256" key="1">
    <source>
        <dbReference type="SAM" id="Phobius"/>
    </source>
</evidence>
<dbReference type="SUPFAM" id="SSF81383">
    <property type="entry name" value="F-box domain"/>
    <property type="match status" value="1"/>
</dbReference>
<dbReference type="SMART" id="SM00256">
    <property type="entry name" value="FBOX"/>
    <property type="match status" value="1"/>
</dbReference>
<feature type="transmembrane region" description="Helical" evidence="1">
    <location>
        <begin position="20"/>
        <end position="44"/>
    </location>
</feature>
<keyword evidence="1" id="KW-0812">Transmembrane</keyword>
<dbReference type="AlphaFoldDB" id="A0A803MKQ7"/>
<dbReference type="EnsemblPlants" id="AUR62031398-RA">
    <property type="protein sequence ID" value="AUR62031398-RA:cds"/>
    <property type="gene ID" value="AUR62031398"/>
</dbReference>
<accession>A0A803MKQ7</accession>
<proteinExistence type="predicted"/>
<dbReference type="Gramene" id="AUR62031398-RA">
    <property type="protein sequence ID" value="AUR62031398-RA:cds"/>
    <property type="gene ID" value="AUR62031398"/>
</dbReference>
<dbReference type="OrthoDB" id="1519185at2759"/>
<evidence type="ECO:0000313" key="4">
    <source>
        <dbReference type="Proteomes" id="UP000596660"/>
    </source>
</evidence>
<dbReference type="PANTHER" id="PTHR44259:SF15">
    <property type="entry name" value="F-BOX PROTEIN KIB2-RELATED"/>
    <property type="match status" value="1"/>
</dbReference>
<sequence length="400" mass="45590">MSSQNSSSEMPDWALMAEDMLLLILSHLLLSDIISFGCVCSSWYSVSKRKLKLLNITPKMSFSRRAPMLLIPTDDSNENSRNLYSLPKGEFYDLKLSVPVNSRCIGSSYGWLIYIDSLSFVITLYNPFYFGFNKGTIKLPAGKINDRKKAIIQRDFYTDLYISKAVLSADPSSCADFIVMVIHNERKSLAYYKAGDATWTYVHDHPNGSTFYDIMYYLGRYFVALNYRGEAYICNVNSNSRICQVMTEAVVGPLAESTRRYIVELDDGFTILQAVRMVQTLTNPDGMPFVDTICFLIYQLANHSDWIMIKNIGDGALFLGDDSSFYVKAADFPEVTPNSIYFTDDYPDGSTMNRRLYQYRGHEDSGIYVMRKKSSLYNYMPSPEPEDLPPPLPVWIHPTI</sequence>
<reference evidence="3" key="1">
    <citation type="journal article" date="2017" name="Nature">
        <title>The genome of Chenopodium quinoa.</title>
        <authorList>
            <person name="Jarvis D.E."/>
            <person name="Ho Y.S."/>
            <person name="Lightfoot D.J."/>
            <person name="Schmoeckel S.M."/>
            <person name="Li B."/>
            <person name="Borm T.J.A."/>
            <person name="Ohyanagi H."/>
            <person name="Mineta K."/>
            <person name="Michell C.T."/>
            <person name="Saber N."/>
            <person name="Kharbatia N.M."/>
            <person name="Rupper R.R."/>
            <person name="Sharp A.R."/>
            <person name="Dally N."/>
            <person name="Boughton B.A."/>
            <person name="Woo Y.H."/>
            <person name="Gao G."/>
            <person name="Schijlen E.G.W.M."/>
            <person name="Guo X."/>
            <person name="Momin A.A."/>
            <person name="Negrao S."/>
            <person name="Al-Babili S."/>
            <person name="Gehring C."/>
            <person name="Roessner U."/>
            <person name="Jung C."/>
            <person name="Murphy K."/>
            <person name="Arold S.T."/>
            <person name="Gojobori T."/>
            <person name="van der Linden C.G."/>
            <person name="van Loo E.N."/>
            <person name="Jellen E.N."/>
            <person name="Maughan P.J."/>
            <person name="Tester M."/>
        </authorList>
    </citation>
    <scope>NUCLEOTIDE SEQUENCE [LARGE SCALE GENOMIC DNA]</scope>
    <source>
        <strain evidence="3">cv. PI 614886</strain>
    </source>
</reference>
<keyword evidence="1" id="KW-0472">Membrane</keyword>
<dbReference type="InterPro" id="IPR005174">
    <property type="entry name" value="KIB1-4_b-propeller"/>
</dbReference>
<gene>
    <name evidence="3" type="primary">LOC110693954</name>
</gene>
<dbReference type="InterPro" id="IPR001810">
    <property type="entry name" value="F-box_dom"/>
</dbReference>
<dbReference type="Gene3D" id="1.20.1280.50">
    <property type="match status" value="1"/>
</dbReference>
<evidence type="ECO:0000259" key="2">
    <source>
        <dbReference type="SMART" id="SM00256"/>
    </source>
</evidence>
<dbReference type="Pfam" id="PF03478">
    <property type="entry name" value="Beta-prop_KIB1-4"/>
    <property type="match status" value="1"/>
</dbReference>
<feature type="transmembrane region" description="Helical" evidence="1">
    <location>
        <begin position="111"/>
        <end position="130"/>
    </location>
</feature>
<dbReference type="PANTHER" id="PTHR44259">
    <property type="entry name" value="OS07G0183000 PROTEIN-RELATED"/>
    <property type="match status" value="1"/>
</dbReference>
<name>A0A803MKQ7_CHEQI</name>
<dbReference type="GeneID" id="110693954"/>
<dbReference type="InterPro" id="IPR036047">
    <property type="entry name" value="F-box-like_dom_sf"/>
</dbReference>
<dbReference type="Pfam" id="PF00646">
    <property type="entry name" value="F-box"/>
    <property type="match status" value="1"/>
</dbReference>
<dbReference type="KEGG" id="cqi:110693954"/>
<keyword evidence="1" id="KW-1133">Transmembrane helix</keyword>
<keyword evidence="4" id="KW-1185">Reference proteome</keyword>
<dbReference type="Proteomes" id="UP000596660">
    <property type="component" value="Unplaced"/>
</dbReference>
<reference evidence="3" key="2">
    <citation type="submission" date="2021-03" db="UniProtKB">
        <authorList>
            <consortium name="EnsemblPlants"/>
        </authorList>
    </citation>
    <scope>IDENTIFICATION</scope>
</reference>
<organism evidence="3 4">
    <name type="scientific">Chenopodium quinoa</name>
    <name type="common">Quinoa</name>
    <dbReference type="NCBI Taxonomy" id="63459"/>
    <lineage>
        <taxon>Eukaryota</taxon>
        <taxon>Viridiplantae</taxon>
        <taxon>Streptophyta</taxon>
        <taxon>Embryophyta</taxon>
        <taxon>Tracheophyta</taxon>
        <taxon>Spermatophyta</taxon>
        <taxon>Magnoliopsida</taxon>
        <taxon>eudicotyledons</taxon>
        <taxon>Gunneridae</taxon>
        <taxon>Pentapetalae</taxon>
        <taxon>Caryophyllales</taxon>
        <taxon>Chenopodiaceae</taxon>
        <taxon>Chenopodioideae</taxon>
        <taxon>Atripliceae</taxon>
        <taxon>Chenopodium</taxon>
    </lineage>
</organism>
<evidence type="ECO:0000313" key="3">
    <source>
        <dbReference type="EnsemblPlants" id="AUR62031398-RA:cds"/>
    </source>
</evidence>